<comment type="caution">
    <text evidence="1">The sequence shown here is derived from an EMBL/GenBank/DDBJ whole genome shotgun (WGS) entry which is preliminary data.</text>
</comment>
<evidence type="ECO:0000313" key="1">
    <source>
        <dbReference type="EMBL" id="KXT55464.1"/>
    </source>
</evidence>
<name>A0A139LVI5_9BACE</name>
<sequence>MSTNGYLLRLFTINSGLASVVSKIIICKLLSKFTTLQYKVKPSSPLLS</sequence>
<accession>A0A139LVI5</accession>
<gene>
    <name evidence="1" type="ORF">HMPREF2531_00103</name>
</gene>
<proteinExistence type="predicted"/>
<dbReference type="AlphaFoldDB" id="A0A139LVI5"/>
<reference evidence="1 2" key="1">
    <citation type="submission" date="2016-02" db="EMBL/GenBank/DDBJ databases">
        <authorList>
            <person name="Wen L."/>
            <person name="He K."/>
            <person name="Yang H."/>
        </authorList>
    </citation>
    <scope>NUCLEOTIDE SEQUENCE [LARGE SCALE GENOMIC DNA]</scope>
    <source>
        <strain evidence="1 2">KLE1704</strain>
    </source>
</reference>
<organism evidence="1">
    <name type="scientific">Bacteroides intestinalis</name>
    <dbReference type="NCBI Taxonomy" id="329854"/>
    <lineage>
        <taxon>Bacteria</taxon>
        <taxon>Pseudomonadati</taxon>
        <taxon>Bacteroidota</taxon>
        <taxon>Bacteroidia</taxon>
        <taxon>Bacteroidales</taxon>
        <taxon>Bacteroidaceae</taxon>
        <taxon>Bacteroides</taxon>
    </lineage>
</organism>
<protein>
    <submittedName>
        <fullName evidence="1">Uncharacterized protein</fullName>
    </submittedName>
</protein>
<evidence type="ECO:0000313" key="2">
    <source>
        <dbReference type="Proteomes" id="UP000070319"/>
    </source>
</evidence>
<dbReference type="Proteomes" id="UP000070319">
    <property type="component" value="Unassembled WGS sequence"/>
</dbReference>
<dbReference type="EMBL" id="LTDF01000007">
    <property type="protein sequence ID" value="KXT55464.1"/>
    <property type="molecule type" value="Genomic_DNA"/>
</dbReference>
<dbReference type="PATRIC" id="fig|329854.7.peg.106"/>